<evidence type="ECO:0000259" key="7">
    <source>
        <dbReference type="Pfam" id="PF01895"/>
    </source>
</evidence>
<evidence type="ECO:0000256" key="1">
    <source>
        <dbReference type="ARBA" id="ARBA00004651"/>
    </source>
</evidence>
<keyword evidence="5 6" id="KW-0472">Membrane</keyword>
<keyword evidence="3 6" id="KW-0812">Transmembrane</keyword>
<dbReference type="GO" id="GO:0044341">
    <property type="term" value="P:sodium-dependent phosphate transport"/>
    <property type="evidence" value="ECO:0007669"/>
    <property type="project" value="InterPro"/>
</dbReference>
<name>B0MGD4_ANACD</name>
<keyword evidence="4 6" id="KW-1133">Transmembrane helix</keyword>
<feature type="transmembrane region" description="Helical" evidence="6">
    <location>
        <begin position="187"/>
        <end position="207"/>
    </location>
</feature>
<dbReference type="HOGENOM" id="CLU_025623_0_1_9"/>
<comment type="subcellular location">
    <subcellularLocation>
        <location evidence="1">Cell membrane</location>
        <topology evidence="1">Multi-pass membrane protein</topology>
    </subcellularLocation>
</comment>
<dbReference type="SUPFAM" id="SSF109755">
    <property type="entry name" value="PhoU-like"/>
    <property type="match status" value="1"/>
</dbReference>
<dbReference type="AlphaFoldDB" id="B0MGD4"/>
<dbReference type="Pfam" id="PF01895">
    <property type="entry name" value="PhoU"/>
    <property type="match status" value="2"/>
</dbReference>
<feature type="transmembrane region" description="Helical" evidence="6">
    <location>
        <begin position="127"/>
        <end position="143"/>
    </location>
</feature>
<gene>
    <name evidence="8" type="ORF">ANACAC_02645</name>
</gene>
<dbReference type="Gene3D" id="1.20.58.220">
    <property type="entry name" value="Phosphate transport system protein phou homolog 2, domain 2"/>
    <property type="match status" value="1"/>
</dbReference>
<protein>
    <submittedName>
        <fullName evidence="8">Na/Pi-cotransporter II-like protein</fullName>
    </submittedName>
</protein>
<dbReference type="InterPro" id="IPR038078">
    <property type="entry name" value="PhoU-like_sf"/>
</dbReference>
<dbReference type="Proteomes" id="UP000004935">
    <property type="component" value="Unassembled WGS sequence"/>
</dbReference>
<feature type="transmembrane region" description="Helical" evidence="6">
    <location>
        <begin position="259"/>
        <end position="285"/>
    </location>
</feature>
<evidence type="ECO:0000256" key="3">
    <source>
        <dbReference type="ARBA" id="ARBA00022692"/>
    </source>
</evidence>
<comment type="caution">
    <text evidence="8">The sequence shown here is derived from an EMBL/GenBank/DDBJ whole genome shotgun (WGS) entry which is preliminary data.</text>
</comment>
<dbReference type="NCBIfam" id="NF037997">
    <property type="entry name" value="Na_Pi_symport"/>
    <property type="match status" value="1"/>
</dbReference>
<dbReference type="GO" id="GO:0005436">
    <property type="term" value="F:sodium:phosphate symporter activity"/>
    <property type="evidence" value="ECO:0007669"/>
    <property type="project" value="InterPro"/>
</dbReference>
<dbReference type="PANTHER" id="PTHR10010">
    <property type="entry name" value="SOLUTE CARRIER FAMILY 34 SODIUM PHOSPHATE , MEMBER 2-RELATED"/>
    <property type="match status" value="1"/>
</dbReference>
<proteinExistence type="predicted"/>
<dbReference type="InterPro" id="IPR026022">
    <property type="entry name" value="PhoU_dom"/>
</dbReference>
<dbReference type="NCBIfam" id="TIGR00704">
    <property type="entry name" value="NaPi_cotrn_rel"/>
    <property type="match status" value="1"/>
</dbReference>
<feature type="transmembrane region" description="Helical" evidence="6">
    <location>
        <begin position="18"/>
        <end position="39"/>
    </location>
</feature>
<dbReference type="Pfam" id="PF02690">
    <property type="entry name" value="Na_Pi_cotrans"/>
    <property type="match status" value="2"/>
</dbReference>
<feature type="transmembrane region" description="Helical" evidence="6">
    <location>
        <begin position="96"/>
        <end position="115"/>
    </location>
</feature>
<evidence type="ECO:0000313" key="9">
    <source>
        <dbReference type="Proteomes" id="UP000004935"/>
    </source>
</evidence>
<dbReference type="InterPro" id="IPR004633">
    <property type="entry name" value="NaPi_cotrn-rel/YqeW-like"/>
</dbReference>
<sequence length="565" mass="61934">MFNTGGKKMSTLDHLGNLFAFAGGLGMFLYGMNVMADGLQKTAGNKMRQLLGYLTNNRFLGVLVGALVTAIIQSSSATTVMVVGFVNAGIMNLTQAAGVIMGANVGTTITAWLVSANEWAGALKPEFFAPLILAIGAFIVTFSNKQKLNQKAEIAVGFGVLFIGLSFMSSSIGVYQSSPIFAKAFEVLGGNPILGILVGAVVTAIIQSSSASVGILQTLAMKGIVNWRSAVFITLGQNIGTCITALLSSAGANKTAKRAAVIHLSFNIIGAAIYGIIMTIFFGVFDHLAMQHISSTEISIFHSIFNVSVTVLLFPFANVLVKLSGLIIHEEPEDEEDEEVEEMVLRHLDPRILETPSFAVENAVKEVVRMGDIVLKNMKRVTKEAMNPQPSEKQLDKVFRDEKVINHLETMITGYLVKISNLALTEKQSKIVTDLFYTISDIERAGDHVENIAEFMQTKHDDKIAFSDLAKDELHKMTAQVIKTFDYAIRAIEKDDVEIAKQAIQGEEEVDRIEKQYRKQHIKRLERESCLPEAGVIYIDMMTSLERISDYADNIANYIIDENEK</sequence>
<dbReference type="GO" id="GO:0005886">
    <property type="term" value="C:plasma membrane"/>
    <property type="evidence" value="ECO:0007669"/>
    <property type="project" value="UniProtKB-SubCell"/>
</dbReference>
<feature type="transmembrane region" description="Helical" evidence="6">
    <location>
        <begin position="59"/>
        <end position="90"/>
    </location>
</feature>
<reference evidence="8" key="2">
    <citation type="submission" date="2013-11" db="EMBL/GenBank/DDBJ databases">
        <title>Draft genome sequence of Anaerostipes caccae (DSM 14662).</title>
        <authorList>
            <person name="Sudarsanam P."/>
            <person name="Ley R."/>
            <person name="Guruge J."/>
            <person name="Turnbaugh P.J."/>
            <person name="Mahowald M."/>
            <person name="Liep D."/>
            <person name="Gordon J."/>
        </authorList>
    </citation>
    <scope>NUCLEOTIDE SEQUENCE</scope>
    <source>
        <strain evidence="8">DSM 14662</strain>
    </source>
</reference>
<organism evidence="8 9">
    <name type="scientific">Anaerostipes caccae (strain DSM 14662 / CCUG 47493 / JCM 13470 / NCIMB 13811 / L1-92)</name>
    <dbReference type="NCBI Taxonomy" id="411490"/>
    <lineage>
        <taxon>Bacteria</taxon>
        <taxon>Bacillati</taxon>
        <taxon>Bacillota</taxon>
        <taxon>Clostridia</taxon>
        <taxon>Lachnospirales</taxon>
        <taxon>Lachnospiraceae</taxon>
        <taxon>Anaerostipes</taxon>
    </lineage>
</organism>
<feature type="transmembrane region" description="Helical" evidence="6">
    <location>
        <begin position="300"/>
        <end position="321"/>
    </location>
</feature>
<evidence type="ECO:0000256" key="4">
    <source>
        <dbReference type="ARBA" id="ARBA00022989"/>
    </source>
</evidence>
<reference evidence="8" key="1">
    <citation type="submission" date="2007-11" db="EMBL/GenBank/DDBJ databases">
        <authorList>
            <person name="Fulton L."/>
            <person name="Clifton S."/>
            <person name="Fulton B."/>
            <person name="Xu J."/>
            <person name="Minx P."/>
            <person name="Pepin K.H."/>
            <person name="Johnson M."/>
            <person name="Thiruvilangam P."/>
            <person name="Bhonagiri V."/>
            <person name="Nash W.E."/>
            <person name="Mardis E.R."/>
            <person name="Wilson R.K."/>
        </authorList>
    </citation>
    <scope>NUCLEOTIDE SEQUENCE [LARGE SCALE GENOMIC DNA]</scope>
    <source>
        <strain evidence="8">DSM 14662</strain>
    </source>
</reference>
<dbReference type="STRING" id="411490.ANACAC_02645"/>
<feature type="transmembrane region" description="Helical" evidence="6">
    <location>
        <begin position="155"/>
        <end position="175"/>
    </location>
</feature>
<evidence type="ECO:0000313" key="8">
    <source>
        <dbReference type="EMBL" id="EDR96775.1"/>
    </source>
</evidence>
<dbReference type="PANTHER" id="PTHR10010:SF46">
    <property type="entry name" value="SODIUM-DEPENDENT PHOSPHATE TRANSPORT PROTEIN 2B"/>
    <property type="match status" value="1"/>
</dbReference>
<keyword evidence="9" id="KW-1185">Reference proteome</keyword>
<accession>B0MGD4</accession>
<dbReference type="eggNOG" id="COG1283">
    <property type="taxonomic scope" value="Bacteria"/>
</dbReference>
<feature type="transmembrane region" description="Helical" evidence="6">
    <location>
        <begin position="227"/>
        <end position="247"/>
    </location>
</feature>
<feature type="domain" description="PhoU" evidence="7">
    <location>
        <begin position="474"/>
        <end position="559"/>
    </location>
</feature>
<evidence type="ECO:0000256" key="2">
    <source>
        <dbReference type="ARBA" id="ARBA00022475"/>
    </source>
</evidence>
<evidence type="ECO:0000256" key="5">
    <source>
        <dbReference type="ARBA" id="ARBA00023136"/>
    </source>
</evidence>
<keyword evidence="2" id="KW-1003">Cell membrane</keyword>
<dbReference type="InterPro" id="IPR003841">
    <property type="entry name" value="Na/Pi_transpt"/>
</dbReference>
<evidence type="ECO:0000256" key="6">
    <source>
        <dbReference type="SAM" id="Phobius"/>
    </source>
</evidence>
<feature type="domain" description="PhoU" evidence="7">
    <location>
        <begin position="368"/>
        <end position="455"/>
    </location>
</feature>
<dbReference type="EMBL" id="ABAX03000017">
    <property type="protein sequence ID" value="EDR96775.1"/>
    <property type="molecule type" value="Genomic_DNA"/>
</dbReference>